<feature type="transmembrane region" description="Helical" evidence="1">
    <location>
        <begin position="12"/>
        <end position="33"/>
    </location>
</feature>
<dbReference type="AlphaFoldDB" id="A0A192B0Y1"/>
<gene>
    <name evidence="2" type="ORF">MB84_31465</name>
</gene>
<dbReference type="OrthoDB" id="86125at2"/>
<keyword evidence="3" id="KW-1185">Reference proteome</keyword>
<keyword evidence="2" id="KW-0614">Plasmid</keyword>
<sequence length="113" mass="11497">MVGAGGFVIRRFALFLLGGVPIALWAANPTGIVRDFTRLGVLRESPKAGAKSSGRTIITIASRVGFGAVVAPMPTFALIRDAALRIRGGPWVSPVVAMNALAALTGTASGGHG</sequence>
<evidence type="ECO:0000313" key="2">
    <source>
        <dbReference type="EMBL" id="ANJ86778.1"/>
    </source>
</evidence>
<geneLocation type="plasmid" evidence="2 3">
    <name>pPO70-1</name>
</geneLocation>
<protein>
    <submittedName>
        <fullName evidence="2">Uncharacterized protein</fullName>
    </submittedName>
</protein>
<reference evidence="2" key="1">
    <citation type="submission" date="2016-06" db="EMBL/GenBank/DDBJ databases">
        <title>Pandoraea oxalativorans DSM 23570 Genome Sequencing.</title>
        <authorList>
            <person name="Ee R."/>
            <person name="Lim Y.-L."/>
            <person name="Yong D."/>
            <person name="Yin W.-F."/>
            <person name="Chan K.-G."/>
        </authorList>
    </citation>
    <scope>NUCLEOTIDE SEQUENCE</scope>
    <source>
        <strain evidence="2">DSM 23570</strain>
        <plasmid evidence="2">pPO70-1</plasmid>
    </source>
</reference>
<dbReference type="Proteomes" id="UP000035050">
    <property type="component" value="Plasmid pPO70-1"/>
</dbReference>
<dbReference type="KEGG" id="pox:MB84_31465"/>
<proteinExistence type="predicted"/>
<keyword evidence="1" id="KW-0472">Membrane</keyword>
<dbReference type="RefSeq" id="WP_052653711.1">
    <property type="nucleotide sequence ID" value="NZ_CP011518.2"/>
</dbReference>
<name>A0A192B0Y1_9BURK</name>
<evidence type="ECO:0000256" key="1">
    <source>
        <dbReference type="SAM" id="Phobius"/>
    </source>
</evidence>
<dbReference type="EMBL" id="CP011518">
    <property type="protein sequence ID" value="ANJ86778.1"/>
    <property type="molecule type" value="Genomic_DNA"/>
</dbReference>
<evidence type="ECO:0000313" key="3">
    <source>
        <dbReference type="Proteomes" id="UP000035050"/>
    </source>
</evidence>
<accession>A0A192B0Y1</accession>
<organism evidence="2 3">
    <name type="scientific">Pandoraea oxalativorans</name>
    <dbReference type="NCBI Taxonomy" id="573737"/>
    <lineage>
        <taxon>Bacteria</taxon>
        <taxon>Pseudomonadati</taxon>
        <taxon>Pseudomonadota</taxon>
        <taxon>Betaproteobacteria</taxon>
        <taxon>Burkholderiales</taxon>
        <taxon>Burkholderiaceae</taxon>
        <taxon>Pandoraea</taxon>
    </lineage>
</organism>
<keyword evidence="1" id="KW-0812">Transmembrane</keyword>
<keyword evidence="1" id="KW-1133">Transmembrane helix</keyword>